<gene>
    <name evidence="1" type="ORF">Vbra_5131</name>
</gene>
<dbReference type="InParanoid" id="A0A0G4ELZ8"/>
<evidence type="ECO:0000313" key="1">
    <source>
        <dbReference type="EMBL" id="CEL98152.1"/>
    </source>
</evidence>
<reference evidence="1 2" key="1">
    <citation type="submission" date="2014-11" db="EMBL/GenBank/DDBJ databases">
        <authorList>
            <person name="Zhu J."/>
            <person name="Qi W."/>
            <person name="Song R."/>
        </authorList>
    </citation>
    <scope>NUCLEOTIDE SEQUENCE [LARGE SCALE GENOMIC DNA]</scope>
</reference>
<dbReference type="AlphaFoldDB" id="A0A0G4ELZ8"/>
<name>A0A0G4ELZ8_VITBC</name>
<keyword evidence="2" id="KW-1185">Reference proteome</keyword>
<organism evidence="1 2">
    <name type="scientific">Vitrella brassicaformis (strain CCMP3155)</name>
    <dbReference type="NCBI Taxonomy" id="1169540"/>
    <lineage>
        <taxon>Eukaryota</taxon>
        <taxon>Sar</taxon>
        <taxon>Alveolata</taxon>
        <taxon>Colpodellida</taxon>
        <taxon>Vitrellaceae</taxon>
        <taxon>Vitrella</taxon>
    </lineage>
</organism>
<sequence length="141" mass="16564">MWAMNTLASCPHTPSHVTTRGQKVTRESQTAERYFFFLAALAIALEYEYTPSSIGVEYLKGRDRLLYDILAEHFNISLEIVHQNWRAITKDKDEDYRFTLCGLNVVDPRYLELLDGSNDKRAWRWFLALEDDEFSSDYIEK</sequence>
<dbReference type="VEuPathDB" id="CryptoDB:Vbra_5131"/>
<proteinExistence type="predicted"/>
<dbReference type="Proteomes" id="UP000041254">
    <property type="component" value="Unassembled WGS sequence"/>
</dbReference>
<dbReference type="EMBL" id="CDMY01000264">
    <property type="protein sequence ID" value="CEL98152.1"/>
    <property type="molecule type" value="Genomic_DNA"/>
</dbReference>
<accession>A0A0G4ELZ8</accession>
<evidence type="ECO:0000313" key="2">
    <source>
        <dbReference type="Proteomes" id="UP000041254"/>
    </source>
</evidence>
<protein>
    <submittedName>
        <fullName evidence="1">Uncharacterized protein</fullName>
    </submittedName>
</protein>